<dbReference type="InterPro" id="IPR011990">
    <property type="entry name" value="TPR-like_helical_dom_sf"/>
</dbReference>
<dbReference type="EMBL" id="KV014415">
    <property type="protein sequence ID" value="KZV22228.1"/>
    <property type="molecule type" value="Genomic_DNA"/>
</dbReference>
<name>A0A2Z7ALH6_9LAMI</name>
<sequence>MAFLTFVRNLKLYRSQAILCFSSQIAHSLPHRSVSSQYILPSALPSSFQAFRRTTCRPCTQTPPLGSFHHTESQIFYQFFNFDKEIDEAHGDMQLEVNEIIEKVQKAKDLHSGDEAIAFLDASNVIPDERLIFSVIWALREEWKLAFLAFKWGEKWDCVVEKTWCLMIWLLGNHMKFSTSWALIHELYKASRDTQQALLILIDRYAAANHAGKAIETFHIMQKFKFSPDQRSYFTFLKILCEHGNIEEAEEFMFVNKKFFPLETAGFNIILNGWCNVSIDIYEAKRVWREMSNSCILPDGTSYTHLISCHSSVGNLFDSLRLFDEMKKRGWIPGLTVYNSLIYVLTRENCTSEAIKIIDKMKEMGLHPNSTSYNSIIRPLCEASKLEEARKILARMLEEGINPTIDTYHAFLLLEGQSSEGILEVLDHLRKSGLGPTRETFQLILGRSFKLGRPENALTIWYQMKRYTVTPDHALYDIMVGGLAKCGLIVKARELFDQMKLVGLAVNPSLEKLVEEPPRINARKVQQQTTVVRCIKKGNDFRHGKRKCHLKKKI</sequence>
<accession>A0A2Z7ALH6</accession>
<feature type="repeat" description="PPR" evidence="3">
    <location>
        <begin position="334"/>
        <end position="368"/>
    </location>
</feature>
<comment type="similarity">
    <text evidence="1">Belongs to the PPR family. P subfamily.</text>
</comment>
<evidence type="ECO:0000256" key="1">
    <source>
        <dbReference type="ARBA" id="ARBA00007626"/>
    </source>
</evidence>
<dbReference type="OrthoDB" id="185373at2759"/>
<evidence type="ECO:0000259" key="4">
    <source>
        <dbReference type="Pfam" id="PF17177"/>
    </source>
</evidence>
<evidence type="ECO:0000256" key="3">
    <source>
        <dbReference type="PROSITE-ProRule" id="PRU00708"/>
    </source>
</evidence>
<dbReference type="PANTHER" id="PTHR47939">
    <property type="entry name" value="MEMBRANE-ASSOCIATED SALT-INDUCIBLE PROTEIN-LIKE"/>
    <property type="match status" value="1"/>
</dbReference>
<dbReference type="Pfam" id="PF17177">
    <property type="entry name" value="PPR_long"/>
    <property type="match status" value="1"/>
</dbReference>
<gene>
    <name evidence="5" type="ORF">F511_08293</name>
</gene>
<dbReference type="InterPro" id="IPR002885">
    <property type="entry name" value="PPR_rpt"/>
</dbReference>
<proteinExistence type="inferred from homology"/>
<feature type="repeat" description="PPR" evidence="3">
    <location>
        <begin position="369"/>
        <end position="403"/>
    </location>
</feature>
<dbReference type="Proteomes" id="UP000250235">
    <property type="component" value="Unassembled WGS sequence"/>
</dbReference>
<feature type="repeat" description="PPR" evidence="3">
    <location>
        <begin position="472"/>
        <end position="506"/>
    </location>
</feature>
<dbReference type="InterPro" id="IPR033443">
    <property type="entry name" value="PROP1-like_PPR_dom"/>
</dbReference>
<dbReference type="Gene3D" id="1.25.40.10">
    <property type="entry name" value="Tetratricopeptide repeat domain"/>
    <property type="match status" value="2"/>
</dbReference>
<keyword evidence="2" id="KW-0677">Repeat</keyword>
<keyword evidence="6" id="KW-1185">Reference proteome</keyword>
<dbReference type="PANTHER" id="PTHR47939:SF5">
    <property type="entry name" value="PENTACOTRIPEPTIDE-REPEAT REGION OF PRORP DOMAIN-CONTAINING PROTEIN"/>
    <property type="match status" value="1"/>
</dbReference>
<reference evidence="5 6" key="1">
    <citation type="journal article" date="2015" name="Proc. Natl. Acad. Sci. U.S.A.">
        <title>The resurrection genome of Boea hygrometrica: A blueprint for survival of dehydration.</title>
        <authorList>
            <person name="Xiao L."/>
            <person name="Yang G."/>
            <person name="Zhang L."/>
            <person name="Yang X."/>
            <person name="Zhao S."/>
            <person name="Ji Z."/>
            <person name="Zhou Q."/>
            <person name="Hu M."/>
            <person name="Wang Y."/>
            <person name="Chen M."/>
            <person name="Xu Y."/>
            <person name="Jin H."/>
            <person name="Xiao X."/>
            <person name="Hu G."/>
            <person name="Bao F."/>
            <person name="Hu Y."/>
            <person name="Wan P."/>
            <person name="Li L."/>
            <person name="Deng X."/>
            <person name="Kuang T."/>
            <person name="Xiang C."/>
            <person name="Zhu J.K."/>
            <person name="Oliver M.J."/>
            <person name="He Y."/>
        </authorList>
    </citation>
    <scope>NUCLEOTIDE SEQUENCE [LARGE SCALE GENOMIC DNA]</scope>
    <source>
        <strain evidence="6">cv. XS01</strain>
    </source>
</reference>
<organism evidence="5 6">
    <name type="scientific">Dorcoceras hygrometricum</name>
    <dbReference type="NCBI Taxonomy" id="472368"/>
    <lineage>
        <taxon>Eukaryota</taxon>
        <taxon>Viridiplantae</taxon>
        <taxon>Streptophyta</taxon>
        <taxon>Embryophyta</taxon>
        <taxon>Tracheophyta</taxon>
        <taxon>Spermatophyta</taxon>
        <taxon>Magnoliopsida</taxon>
        <taxon>eudicotyledons</taxon>
        <taxon>Gunneridae</taxon>
        <taxon>Pentapetalae</taxon>
        <taxon>asterids</taxon>
        <taxon>lamiids</taxon>
        <taxon>Lamiales</taxon>
        <taxon>Gesneriaceae</taxon>
        <taxon>Didymocarpoideae</taxon>
        <taxon>Trichosporeae</taxon>
        <taxon>Loxocarpinae</taxon>
        <taxon>Dorcoceras</taxon>
    </lineage>
</organism>
<feature type="repeat" description="PPR" evidence="3">
    <location>
        <begin position="299"/>
        <end position="333"/>
    </location>
</feature>
<dbReference type="Pfam" id="PF01535">
    <property type="entry name" value="PPR"/>
    <property type="match status" value="1"/>
</dbReference>
<dbReference type="AlphaFoldDB" id="A0A2Z7ALH6"/>
<evidence type="ECO:0000313" key="6">
    <source>
        <dbReference type="Proteomes" id="UP000250235"/>
    </source>
</evidence>
<dbReference type="InterPro" id="IPR050667">
    <property type="entry name" value="PPR-containing_protein"/>
</dbReference>
<protein>
    <submittedName>
        <fullName evidence="5">Pentatricopeptide repeat-containing protein mitochondrial</fullName>
    </submittedName>
</protein>
<dbReference type="PROSITE" id="PS51375">
    <property type="entry name" value="PPR"/>
    <property type="match status" value="4"/>
</dbReference>
<evidence type="ECO:0000256" key="2">
    <source>
        <dbReference type="ARBA" id="ARBA00022737"/>
    </source>
</evidence>
<dbReference type="NCBIfam" id="TIGR00756">
    <property type="entry name" value="PPR"/>
    <property type="match status" value="4"/>
</dbReference>
<evidence type="ECO:0000313" key="5">
    <source>
        <dbReference type="EMBL" id="KZV22228.1"/>
    </source>
</evidence>
<feature type="domain" description="PROP1-like PPR" evidence="4">
    <location>
        <begin position="308"/>
        <end position="471"/>
    </location>
</feature>